<dbReference type="Gene3D" id="2.40.100.10">
    <property type="entry name" value="Cyclophilin-like"/>
    <property type="match status" value="1"/>
</dbReference>
<evidence type="ECO:0000256" key="1">
    <source>
        <dbReference type="ARBA" id="ARBA00000971"/>
    </source>
</evidence>
<keyword evidence="8" id="KW-1185">Reference proteome</keyword>
<evidence type="ECO:0000313" key="7">
    <source>
        <dbReference type="Ensembl" id="ENSEBUP00000007267.1"/>
    </source>
</evidence>
<comment type="function">
    <text evidence="4">PPIase that catalyzes the cis-trans isomerization of proline imidic peptide bonds in oligopeptides and may therefore assist protein folding.</text>
</comment>
<reference evidence="7" key="2">
    <citation type="submission" date="2025-09" db="UniProtKB">
        <authorList>
            <consortium name="Ensembl"/>
        </authorList>
    </citation>
    <scope>IDENTIFICATION</scope>
</reference>
<accession>A0A8C4NME2</accession>
<evidence type="ECO:0000259" key="6">
    <source>
        <dbReference type="PROSITE" id="PS50072"/>
    </source>
</evidence>
<protein>
    <recommendedName>
        <fullName evidence="5">Peptidyl-prolyl cis-trans isomerase</fullName>
        <shortName evidence="5">PPIase</shortName>
        <ecNumber evidence="5">5.2.1.8</ecNumber>
    </recommendedName>
</protein>
<evidence type="ECO:0000256" key="4">
    <source>
        <dbReference type="ARBA" id="ARBA00037532"/>
    </source>
</evidence>
<evidence type="ECO:0000256" key="2">
    <source>
        <dbReference type="ARBA" id="ARBA00023110"/>
    </source>
</evidence>
<dbReference type="PANTHER" id="PTHR11071">
    <property type="entry name" value="PEPTIDYL-PROLYL CIS-TRANS ISOMERASE"/>
    <property type="match status" value="1"/>
</dbReference>
<comment type="function">
    <text evidence="5">PPIases accelerate the folding of proteins. It catalyzes the cis-trans isomerization of proline imidic peptide bonds in oligopeptides.</text>
</comment>
<reference evidence="7" key="1">
    <citation type="submission" date="2025-08" db="UniProtKB">
        <authorList>
            <consortium name="Ensembl"/>
        </authorList>
    </citation>
    <scope>IDENTIFICATION</scope>
</reference>
<dbReference type="GeneTree" id="ENSGT00940000158007"/>
<evidence type="ECO:0000256" key="3">
    <source>
        <dbReference type="ARBA" id="ARBA00023235"/>
    </source>
</evidence>
<dbReference type="PANTHER" id="PTHR11071:SF561">
    <property type="entry name" value="PEPTIDYL-PROLYL CIS-TRANS ISOMERASE D-RELATED"/>
    <property type="match status" value="1"/>
</dbReference>
<organism evidence="7 8">
    <name type="scientific">Eptatretus burgeri</name>
    <name type="common">Inshore hagfish</name>
    <dbReference type="NCBI Taxonomy" id="7764"/>
    <lineage>
        <taxon>Eukaryota</taxon>
        <taxon>Metazoa</taxon>
        <taxon>Chordata</taxon>
        <taxon>Craniata</taxon>
        <taxon>Vertebrata</taxon>
        <taxon>Cyclostomata</taxon>
        <taxon>Myxini</taxon>
        <taxon>Myxiniformes</taxon>
        <taxon>Myxinidae</taxon>
        <taxon>Eptatretinae</taxon>
        <taxon>Eptatretus</taxon>
    </lineage>
</organism>
<dbReference type="OMA" id="ENHEITH"/>
<name>A0A8C4NME2_EPTBU</name>
<dbReference type="PRINTS" id="PR00153">
    <property type="entry name" value="CSAPPISMRASE"/>
</dbReference>
<dbReference type="PROSITE" id="PS00170">
    <property type="entry name" value="CSA_PPIASE_1"/>
    <property type="match status" value="1"/>
</dbReference>
<evidence type="ECO:0000313" key="8">
    <source>
        <dbReference type="Proteomes" id="UP000694388"/>
    </source>
</evidence>
<dbReference type="GO" id="GO:0016018">
    <property type="term" value="F:cyclosporin A binding"/>
    <property type="evidence" value="ECO:0007669"/>
    <property type="project" value="TreeGrafter"/>
</dbReference>
<dbReference type="EC" id="5.2.1.8" evidence="5"/>
<dbReference type="Pfam" id="PF00160">
    <property type="entry name" value="Pro_isomerase"/>
    <property type="match status" value="1"/>
</dbReference>
<sequence length="240" mass="26140">MVPPISVFAAPVPLVGPLLRFVRVLSHLTASPAFQIYTMRTFDVFAVLLLSALSWGADVSKKGPKVTVKVFFNIRIGEKEWGNITIGLFGKTVPKTVANFVALATHEKGYGYKNSKFHRVIKGFMIQGGDFTRGDGTGGKSIYGDRFPDENFKLKHYGPGWLSMANAGKDTNGSQFFLTTVKTSWLDGKHVVFGVVLDGMDIVSAIEGCETDSKDTPLKDVVIIDCGKIDVSEPFAVAKE</sequence>
<dbReference type="Proteomes" id="UP000694388">
    <property type="component" value="Unplaced"/>
</dbReference>
<keyword evidence="3 5" id="KW-0413">Isomerase</keyword>
<keyword evidence="2 5" id="KW-0697">Rotamase</keyword>
<dbReference type="GO" id="GO:0005737">
    <property type="term" value="C:cytoplasm"/>
    <property type="evidence" value="ECO:0007669"/>
    <property type="project" value="TreeGrafter"/>
</dbReference>
<dbReference type="AlphaFoldDB" id="A0A8C4NME2"/>
<comment type="catalytic activity">
    <reaction evidence="1 5">
        <text>[protein]-peptidylproline (omega=180) = [protein]-peptidylproline (omega=0)</text>
        <dbReference type="Rhea" id="RHEA:16237"/>
        <dbReference type="Rhea" id="RHEA-COMP:10747"/>
        <dbReference type="Rhea" id="RHEA-COMP:10748"/>
        <dbReference type="ChEBI" id="CHEBI:83833"/>
        <dbReference type="ChEBI" id="CHEBI:83834"/>
        <dbReference type="EC" id="5.2.1.8"/>
    </reaction>
</comment>
<feature type="domain" description="PPIase cyclophilin-type" evidence="6">
    <location>
        <begin position="71"/>
        <end position="228"/>
    </location>
</feature>
<dbReference type="Ensembl" id="ENSEBUT00000007744.1">
    <property type="protein sequence ID" value="ENSEBUP00000007267.1"/>
    <property type="gene ID" value="ENSEBUG00000004760.1"/>
</dbReference>
<proteinExistence type="inferred from homology"/>
<dbReference type="FunFam" id="2.40.100.10:FF:000001">
    <property type="entry name" value="Peptidyl-prolyl cis-trans isomerase"/>
    <property type="match status" value="1"/>
</dbReference>
<dbReference type="PROSITE" id="PS50072">
    <property type="entry name" value="CSA_PPIASE_2"/>
    <property type="match status" value="1"/>
</dbReference>
<dbReference type="GO" id="GO:0003755">
    <property type="term" value="F:peptidyl-prolyl cis-trans isomerase activity"/>
    <property type="evidence" value="ECO:0007669"/>
    <property type="project" value="UniProtKB-UniRule"/>
</dbReference>
<evidence type="ECO:0000256" key="5">
    <source>
        <dbReference type="RuleBase" id="RU363019"/>
    </source>
</evidence>
<dbReference type="InterPro" id="IPR002130">
    <property type="entry name" value="Cyclophilin-type_PPIase_dom"/>
</dbReference>
<dbReference type="InterPro" id="IPR020892">
    <property type="entry name" value="Cyclophilin-type_PPIase_CS"/>
</dbReference>
<dbReference type="SUPFAM" id="SSF50891">
    <property type="entry name" value="Cyclophilin-like"/>
    <property type="match status" value="1"/>
</dbReference>
<dbReference type="InterPro" id="IPR029000">
    <property type="entry name" value="Cyclophilin-like_dom_sf"/>
</dbReference>
<dbReference type="GO" id="GO:0006457">
    <property type="term" value="P:protein folding"/>
    <property type="evidence" value="ECO:0007669"/>
    <property type="project" value="InterPro"/>
</dbReference>
<comment type="similarity">
    <text evidence="5">Belongs to the cyclophilin-type PPIase family.</text>
</comment>